<proteinExistence type="predicted"/>
<dbReference type="Pfam" id="PF00005">
    <property type="entry name" value="ABC_tran"/>
    <property type="match status" value="1"/>
</dbReference>
<reference evidence="5 6" key="1">
    <citation type="submission" date="2016-06" db="EMBL/GenBank/DDBJ databases">
        <title>Complete genome sequence of a deep-branching marine Gamma Proteobacterium Woeseia oceani type strain XK5.</title>
        <authorList>
            <person name="Mu D."/>
            <person name="Du Z."/>
        </authorList>
    </citation>
    <scope>NUCLEOTIDE SEQUENCE [LARGE SCALE GENOMIC DNA]</scope>
    <source>
        <strain evidence="5 6">XK5</strain>
    </source>
</reference>
<dbReference type="OrthoDB" id="9806726at2"/>
<evidence type="ECO:0000313" key="6">
    <source>
        <dbReference type="Proteomes" id="UP000092695"/>
    </source>
</evidence>
<keyword evidence="1" id="KW-0813">Transport</keyword>
<evidence type="ECO:0000256" key="1">
    <source>
        <dbReference type="ARBA" id="ARBA00022448"/>
    </source>
</evidence>
<protein>
    <recommendedName>
        <fullName evidence="4">ABC transporter domain-containing protein</fullName>
    </recommendedName>
</protein>
<name>A0A193LKI4_9GAMM</name>
<dbReference type="GO" id="GO:0042626">
    <property type="term" value="F:ATPase-coupled transmembrane transporter activity"/>
    <property type="evidence" value="ECO:0007669"/>
    <property type="project" value="TreeGrafter"/>
</dbReference>
<keyword evidence="3" id="KW-0067">ATP-binding</keyword>
<dbReference type="STRING" id="1548547.BA177_02975"/>
<dbReference type="SUPFAM" id="SSF52540">
    <property type="entry name" value="P-loop containing nucleoside triphosphate hydrolases"/>
    <property type="match status" value="1"/>
</dbReference>
<evidence type="ECO:0000256" key="3">
    <source>
        <dbReference type="ARBA" id="ARBA00022840"/>
    </source>
</evidence>
<gene>
    <name evidence="5" type="ORF">BA177_02975</name>
</gene>
<evidence type="ECO:0000256" key="2">
    <source>
        <dbReference type="ARBA" id="ARBA00022741"/>
    </source>
</evidence>
<evidence type="ECO:0000259" key="4">
    <source>
        <dbReference type="PROSITE" id="PS50893"/>
    </source>
</evidence>
<accession>A0A193LKI4</accession>
<keyword evidence="2" id="KW-0547">Nucleotide-binding</keyword>
<keyword evidence="6" id="KW-1185">Reference proteome</keyword>
<dbReference type="PANTHER" id="PTHR43553">
    <property type="entry name" value="HEAVY METAL TRANSPORTER"/>
    <property type="match status" value="1"/>
</dbReference>
<dbReference type="InterPro" id="IPR050095">
    <property type="entry name" value="ECF_ABC_transporter_ATP-bd"/>
</dbReference>
<dbReference type="KEGG" id="woc:BA177_02975"/>
<feature type="domain" description="ABC transporter" evidence="4">
    <location>
        <begin position="12"/>
        <end position="254"/>
    </location>
</feature>
<sequence>MTKPTNDELPLIEIQNATVWRGDTRVFKNLNLTIPQHQQVAILGPNGSGKTTLLKLVNRAIYPVVSADSSVRILGRDTWNVWELRAQIGLVSHDLQTRYTATTSGLHVVVSGFHSSVGVHGMVARRLRPEQLDRARAVMAELGVEALVDTPLKRMSTGQQRRCLLARALVHDPQTLILDEPTAGLDLAASFDYLARIRRLVDAGKNIVMATHAIHEIPPSVSRVILLRDGQIVADGSREAVLTASNLQAAFVVPMRVARVDDYFLAYPPNDNSLPDQA</sequence>
<dbReference type="InterPro" id="IPR003439">
    <property type="entry name" value="ABC_transporter-like_ATP-bd"/>
</dbReference>
<dbReference type="InterPro" id="IPR003593">
    <property type="entry name" value="AAA+_ATPase"/>
</dbReference>
<dbReference type="SMART" id="SM00382">
    <property type="entry name" value="AAA"/>
    <property type="match status" value="1"/>
</dbReference>
<dbReference type="Gene3D" id="3.40.50.300">
    <property type="entry name" value="P-loop containing nucleotide triphosphate hydrolases"/>
    <property type="match status" value="1"/>
</dbReference>
<evidence type="ECO:0000313" key="5">
    <source>
        <dbReference type="EMBL" id="ANO52951.1"/>
    </source>
</evidence>
<dbReference type="Proteomes" id="UP000092695">
    <property type="component" value="Chromosome"/>
</dbReference>
<dbReference type="GO" id="GO:0016887">
    <property type="term" value="F:ATP hydrolysis activity"/>
    <property type="evidence" value="ECO:0007669"/>
    <property type="project" value="InterPro"/>
</dbReference>
<dbReference type="GO" id="GO:0043190">
    <property type="term" value="C:ATP-binding cassette (ABC) transporter complex"/>
    <property type="evidence" value="ECO:0007669"/>
    <property type="project" value="TreeGrafter"/>
</dbReference>
<dbReference type="EMBL" id="CP016268">
    <property type="protein sequence ID" value="ANO52951.1"/>
    <property type="molecule type" value="Genomic_DNA"/>
</dbReference>
<dbReference type="InterPro" id="IPR027417">
    <property type="entry name" value="P-loop_NTPase"/>
</dbReference>
<dbReference type="PROSITE" id="PS50893">
    <property type="entry name" value="ABC_TRANSPORTER_2"/>
    <property type="match status" value="1"/>
</dbReference>
<dbReference type="AlphaFoldDB" id="A0A193LKI4"/>
<dbReference type="RefSeq" id="WP_068618808.1">
    <property type="nucleotide sequence ID" value="NZ_CP016268.1"/>
</dbReference>
<dbReference type="PANTHER" id="PTHR43553:SF3">
    <property type="entry name" value="ABC TRANSPORTER ATP-BINDING PROTEIN MODF"/>
    <property type="match status" value="1"/>
</dbReference>
<dbReference type="GO" id="GO:0005524">
    <property type="term" value="F:ATP binding"/>
    <property type="evidence" value="ECO:0007669"/>
    <property type="project" value="UniProtKB-KW"/>
</dbReference>
<organism evidence="5 6">
    <name type="scientific">Woeseia oceani</name>
    <dbReference type="NCBI Taxonomy" id="1548547"/>
    <lineage>
        <taxon>Bacteria</taxon>
        <taxon>Pseudomonadati</taxon>
        <taxon>Pseudomonadota</taxon>
        <taxon>Gammaproteobacteria</taxon>
        <taxon>Woeseiales</taxon>
        <taxon>Woeseiaceae</taxon>
        <taxon>Woeseia</taxon>
    </lineage>
</organism>